<comment type="caution">
    <text evidence="3">The sequence shown here is derived from an EMBL/GenBank/DDBJ whole genome shotgun (WGS) entry which is preliminary data.</text>
</comment>
<reference evidence="3" key="1">
    <citation type="submission" date="2016-10" db="EMBL/GenBank/DDBJ databases">
        <title>Sequence of Gallionella enrichment culture.</title>
        <authorList>
            <person name="Poehlein A."/>
            <person name="Muehling M."/>
            <person name="Daniel R."/>
        </authorList>
    </citation>
    <scope>NUCLEOTIDE SEQUENCE</scope>
</reference>
<name>A0A1J5TB63_9ZZZZ</name>
<dbReference type="Gene3D" id="3.40.50.2000">
    <property type="entry name" value="Glycogen Phosphorylase B"/>
    <property type="match status" value="1"/>
</dbReference>
<feature type="domain" description="Glycosyl transferase family 1" evidence="2">
    <location>
        <begin position="216"/>
        <end position="376"/>
    </location>
</feature>
<keyword evidence="1 3" id="KW-0808">Transferase</keyword>
<dbReference type="SUPFAM" id="SSF53756">
    <property type="entry name" value="UDP-Glycosyltransferase/glycogen phosphorylase"/>
    <property type="match status" value="1"/>
</dbReference>
<dbReference type="Pfam" id="PF00534">
    <property type="entry name" value="Glycos_transf_1"/>
    <property type="match status" value="1"/>
</dbReference>
<evidence type="ECO:0000256" key="1">
    <source>
        <dbReference type="ARBA" id="ARBA00022679"/>
    </source>
</evidence>
<dbReference type="InterPro" id="IPR001296">
    <property type="entry name" value="Glyco_trans_1"/>
</dbReference>
<dbReference type="EMBL" id="MLJW01000027">
    <property type="protein sequence ID" value="OIR09374.1"/>
    <property type="molecule type" value="Genomic_DNA"/>
</dbReference>
<keyword evidence="3" id="KW-0328">Glycosyltransferase</keyword>
<dbReference type="EC" id="2.4.1.250" evidence="3"/>
<accession>A0A1J5TB63</accession>
<evidence type="ECO:0000313" key="3">
    <source>
        <dbReference type="EMBL" id="OIR09374.1"/>
    </source>
</evidence>
<gene>
    <name evidence="3" type="primary">mshA_6</name>
    <name evidence="3" type="ORF">GALL_86080</name>
</gene>
<dbReference type="PANTHER" id="PTHR46401">
    <property type="entry name" value="GLYCOSYLTRANSFERASE WBBK-RELATED"/>
    <property type="match status" value="1"/>
</dbReference>
<organism evidence="3">
    <name type="scientific">mine drainage metagenome</name>
    <dbReference type="NCBI Taxonomy" id="410659"/>
    <lineage>
        <taxon>unclassified sequences</taxon>
        <taxon>metagenomes</taxon>
        <taxon>ecological metagenomes</taxon>
    </lineage>
</organism>
<proteinExistence type="predicted"/>
<dbReference type="PANTHER" id="PTHR46401:SF2">
    <property type="entry name" value="GLYCOSYLTRANSFERASE WBBK-RELATED"/>
    <property type="match status" value="1"/>
</dbReference>
<dbReference type="GO" id="GO:0102710">
    <property type="term" value="F:D-inositol-3-phosphate glycosyltransferase activity"/>
    <property type="evidence" value="ECO:0007669"/>
    <property type="project" value="UniProtKB-EC"/>
</dbReference>
<dbReference type="AlphaFoldDB" id="A0A1J5TB63"/>
<protein>
    <submittedName>
        <fullName evidence="3">D-inositol-3-phosphate glycosyltransferase</fullName>
        <ecNumber evidence="3">2.4.1.250</ecNumber>
    </submittedName>
</protein>
<sequence length="403" mass="42556">MILFDLTHTSHTRARTGIQRVARTLLREVAKLGPVEPVTWDPHGTEWRPLELWERANLEAREPGSKRGAKWPARAKWRGRWRGWRRGGGLSVAGALCGAASGGNDGGAGLLVPEFFGAATARAYPALFRAVPGPKVALFHDAIALQHPEISPPRTVARTPAYLVELARFDGVAAVSEDSRQTLLDYWAWTGIGGTPPVVAVPNGIRPPGAASGAPRPQGPPRILCVGTLEGRKNHLALLEACESLWSRGADFSLRLVGAVQAETGAAARDRALALAAAGRPLRLDISLSDEEVDQAYRDCDFTVYPSIAEGFGLPVLESVAHGRPCICSARGALGEAARGGGCLALAETAPAALAGAIARLVDSPAEVARLSAEAAARPVRTFADQARDLTAFLASLRGLRQA</sequence>
<evidence type="ECO:0000259" key="2">
    <source>
        <dbReference type="Pfam" id="PF00534"/>
    </source>
</evidence>